<accession>A0ABW1YH25</accession>
<keyword evidence="4" id="KW-1185">Reference proteome</keyword>
<reference evidence="4" key="1">
    <citation type="journal article" date="2019" name="Int. J. Syst. Evol. Microbiol.">
        <title>The Global Catalogue of Microorganisms (GCM) 10K type strain sequencing project: providing services to taxonomists for standard genome sequencing and annotation.</title>
        <authorList>
            <consortium name="The Broad Institute Genomics Platform"/>
            <consortium name="The Broad Institute Genome Sequencing Center for Infectious Disease"/>
            <person name="Wu L."/>
            <person name="Ma J."/>
        </authorList>
    </citation>
    <scope>NUCLEOTIDE SEQUENCE [LARGE SCALE GENOMIC DNA]</scope>
    <source>
        <strain evidence="4">CGMCC 1.15772</strain>
    </source>
</reference>
<feature type="compositionally biased region" description="Low complexity" evidence="1">
    <location>
        <begin position="42"/>
        <end position="66"/>
    </location>
</feature>
<dbReference type="RefSeq" id="WP_380083546.1">
    <property type="nucleotide sequence ID" value="NZ_JBHSWD010000001.1"/>
</dbReference>
<keyword evidence="2" id="KW-1133">Transmembrane helix</keyword>
<feature type="transmembrane region" description="Helical" evidence="2">
    <location>
        <begin position="12"/>
        <end position="34"/>
    </location>
</feature>
<evidence type="ECO:0000313" key="3">
    <source>
        <dbReference type="EMBL" id="MFC6592517.1"/>
    </source>
</evidence>
<comment type="caution">
    <text evidence="3">The sequence shown here is derived from an EMBL/GenBank/DDBJ whole genome shotgun (WGS) entry which is preliminary data.</text>
</comment>
<protein>
    <submittedName>
        <fullName evidence="3">Uncharacterized protein</fullName>
    </submittedName>
</protein>
<organism evidence="3 4">
    <name type="scientific">Deinococcus lacus</name>
    <dbReference type="NCBI Taxonomy" id="392561"/>
    <lineage>
        <taxon>Bacteria</taxon>
        <taxon>Thermotogati</taxon>
        <taxon>Deinococcota</taxon>
        <taxon>Deinococci</taxon>
        <taxon>Deinococcales</taxon>
        <taxon>Deinococcaceae</taxon>
        <taxon>Deinococcus</taxon>
    </lineage>
</organism>
<dbReference type="Proteomes" id="UP001596297">
    <property type="component" value="Unassembled WGS sequence"/>
</dbReference>
<keyword evidence="2" id="KW-0812">Transmembrane</keyword>
<evidence type="ECO:0000256" key="2">
    <source>
        <dbReference type="SAM" id="Phobius"/>
    </source>
</evidence>
<keyword evidence="2" id="KW-0472">Membrane</keyword>
<name>A0ABW1YH25_9DEIO</name>
<evidence type="ECO:0000313" key="4">
    <source>
        <dbReference type="Proteomes" id="UP001596297"/>
    </source>
</evidence>
<proteinExistence type="predicted"/>
<feature type="region of interest" description="Disordered" evidence="1">
    <location>
        <begin position="42"/>
        <end position="87"/>
    </location>
</feature>
<dbReference type="EMBL" id="JBHSWD010000001">
    <property type="protein sequence ID" value="MFC6592517.1"/>
    <property type="molecule type" value="Genomic_DNA"/>
</dbReference>
<sequence length="87" mass="8763">MAAGVGTAAGKVAGVLAAVAGGWPGLTLLGWLALLGWPAPAQEKAGEPAPQAQAGAPADFATPAAPFLTGPRGSERQRHWGRRRGQR</sequence>
<evidence type="ECO:0000256" key="1">
    <source>
        <dbReference type="SAM" id="MobiDB-lite"/>
    </source>
</evidence>
<gene>
    <name evidence="3" type="ORF">ACFP81_11280</name>
</gene>